<dbReference type="RefSeq" id="WP_093115382.1">
    <property type="nucleotide sequence ID" value="NZ_FNWJ01000001.1"/>
</dbReference>
<dbReference type="InterPro" id="IPR011635">
    <property type="entry name" value="CARDB"/>
</dbReference>
<organism evidence="3 4">
    <name type="scientific">Thermoleophilum album</name>
    <dbReference type="NCBI Taxonomy" id="29539"/>
    <lineage>
        <taxon>Bacteria</taxon>
        <taxon>Bacillati</taxon>
        <taxon>Actinomycetota</taxon>
        <taxon>Thermoleophilia</taxon>
        <taxon>Thermoleophilales</taxon>
        <taxon>Thermoleophilaceae</taxon>
        <taxon>Thermoleophilum</taxon>
    </lineage>
</organism>
<dbReference type="Gene3D" id="2.60.40.10">
    <property type="entry name" value="Immunoglobulins"/>
    <property type="match status" value="1"/>
</dbReference>
<protein>
    <submittedName>
        <fullName evidence="3">CARDB protein</fullName>
    </submittedName>
</protein>
<dbReference type="OrthoDB" id="5243971at2"/>
<evidence type="ECO:0000259" key="2">
    <source>
        <dbReference type="Pfam" id="PF07705"/>
    </source>
</evidence>
<proteinExistence type="predicted"/>
<keyword evidence="4" id="KW-1185">Reference proteome</keyword>
<dbReference type="EMBL" id="FNWJ01000001">
    <property type="protein sequence ID" value="SEH10334.1"/>
    <property type="molecule type" value="Genomic_DNA"/>
</dbReference>
<accession>A0A1H6FKL4</accession>
<evidence type="ECO:0000256" key="1">
    <source>
        <dbReference type="SAM" id="MobiDB-lite"/>
    </source>
</evidence>
<feature type="domain" description="CARDB" evidence="2">
    <location>
        <begin position="230"/>
        <end position="303"/>
    </location>
</feature>
<evidence type="ECO:0000313" key="3">
    <source>
        <dbReference type="EMBL" id="SEH10334.1"/>
    </source>
</evidence>
<dbReference type="Proteomes" id="UP000222056">
    <property type="component" value="Unassembled WGS sequence"/>
</dbReference>
<sequence>MGFRTARTRLVGRDERSRSHRAVMRTPDARVRRRNRRFWASSAPLWSLAIAALVAGVALAVSATGALGAATAAAPAVAAGGGTSGAPGSASKPSSRLAEAALRACRPTLARATFVARMRRVPGAAQLGIRLQLQERNLAGDGRWRTIRLASSRWRWSKVGVPAFVLERTYRNLRHGASYRVRADFAWRDAHGQTLRQQSERSGACVLPQLLPNLRPVAISWGAASGGYRLVVRNTGNGPAPPAVVEITAGAWSKRLTLPPLVPHSSTELRVDGPLCLEGTSVAVVVDPDGLIAESDESDNSLQRVCPLQTGVRRG</sequence>
<feature type="region of interest" description="Disordered" evidence="1">
    <location>
        <begin position="1"/>
        <end position="27"/>
    </location>
</feature>
<dbReference type="STRING" id="29539.SAMN02745716_0183"/>
<gene>
    <name evidence="3" type="ORF">SAMN02745716_0183</name>
</gene>
<dbReference type="Pfam" id="PF07705">
    <property type="entry name" value="CARDB"/>
    <property type="match status" value="1"/>
</dbReference>
<dbReference type="AlphaFoldDB" id="A0A1H6FKL4"/>
<name>A0A1H6FKL4_THEAL</name>
<evidence type="ECO:0000313" key="4">
    <source>
        <dbReference type="Proteomes" id="UP000222056"/>
    </source>
</evidence>
<reference evidence="4" key="1">
    <citation type="submission" date="2016-10" db="EMBL/GenBank/DDBJ databases">
        <authorList>
            <person name="Varghese N."/>
            <person name="Submissions S."/>
        </authorList>
    </citation>
    <scope>NUCLEOTIDE SEQUENCE [LARGE SCALE GENOMIC DNA]</scope>
    <source>
        <strain evidence="4">ATCC 35263</strain>
    </source>
</reference>
<dbReference type="InterPro" id="IPR013783">
    <property type="entry name" value="Ig-like_fold"/>
</dbReference>
<dbReference type="GO" id="GO:0005975">
    <property type="term" value="P:carbohydrate metabolic process"/>
    <property type="evidence" value="ECO:0007669"/>
    <property type="project" value="UniProtKB-ARBA"/>
</dbReference>